<dbReference type="OMA" id="TNCACKG"/>
<dbReference type="PANTHER" id="PTHR10269:SF12">
    <property type="entry name" value="GLIAL CELL LINE-DERIVED NEUROTROPHIC FAMILY RECEPTOR-LIKE, ISOFORM E"/>
    <property type="match status" value="1"/>
</dbReference>
<keyword evidence="7" id="KW-1015">Disulfide bond</keyword>
<dbReference type="Pfam" id="PF02351">
    <property type="entry name" value="GDNF"/>
    <property type="match status" value="2"/>
</dbReference>
<dbReference type="SMART" id="SM00907">
    <property type="entry name" value="GDNF"/>
    <property type="match status" value="3"/>
</dbReference>
<evidence type="ECO:0000256" key="2">
    <source>
        <dbReference type="ARBA" id="ARBA00004236"/>
    </source>
</evidence>
<dbReference type="EMBL" id="KB307198">
    <property type="protein sequence ID" value="ELT99101.1"/>
    <property type="molecule type" value="Genomic_DNA"/>
</dbReference>
<dbReference type="InterPro" id="IPR037193">
    <property type="entry name" value="GDNF_alpha"/>
</dbReference>
<evidence type="ECO:0000256" key="1">
    <source>
        <dbReference type="ARBA" id="ARBA00004167"/>
    </source>
</evidence>
<dbReference type="EnsemblMetazoa" id="CapteT228409">
    <property type="protein sequence ID" value="CapteP228409"/>
    <property type="gene ID" value="CapteG228409"/>
</dbReference>
<dbReference type="InterPro" id="IPR003599">
    <property type="entry name" value="Ig_sub"/>
</dbReference>
<dbReference type="GO" id="GO:0038023">
    <property type="term" value="F:signaling receptor activity"/>
    <property type="evidence" value="ECO:0007669"/>
    <property type="project" value="InterPro"/>
</dbReference>
<feature type="domain" description="Ig-like" evidence="10">
    <location>
        <begin position="754"/>
        <end position="837"/>
    </location>
</feature>
<organism evidence="11">
    <name type="scientific">Capitella teleta</name>
    <name type="common">Polychaete worm</name>
    <dbReference type="NCBI Taxonomy" id="283909"/>
    <lineage>
        <taxon>Eukaryota</taxon>
        <taxon>Metazoa</taxon>
        <taxon>Spiralia</taxon>
        <taxon>Lophotrochozoa</taxon>
        <taxon>Annelida</taxon>
        <taxon>Polychaeta</taxon>
        <taxon>Sedentaria</taxon>
        <taxon>Scolecida</taxon>
        <taxon>Capitellidae</taxon>
        <taxon>Capitella</taxon>
    </lineage>
</organism>
<evidence type="ECO:0000256" key="6">
    <source>
        <dbReference type="ARBA" id="ARBA00023136"/>
    </source>
</evidence>
<dbReference type="Gene3D" id="2.60.40.10">
    <property type="entry name" value="Immunoglobulins"/>
    <property type="match status" value="2"/>
</dbReference>
<dbReference type="GO" id="GO:0007399">
    <property type="term" value="P:nervous system development"/>
    <property type="evidence" value="ECO:0007669"/>
    <property type="project" value="TreeGrafter"/>
</dbReference>
<dbReference type="OrthoDB" id="6374728at2759"/>
<comment type="similarity">
    <text evidence="3">Belongs to the GDNFR family.</text>
</comment>
<evidence type="ECO:0000256" key="3">
    <source>
        <dbReference type="ARBA" id="ARBA00005961"/>
    </source>
</evidence>
<evidence type="ECO:0000313" key="11">
    <source>
        <dbReference type="EMBL" id="ELT99101.1"/>
    </source>
</evidence>
<dbReference type="GO" id="GO:0007169">
    <property type="term" value="P:cell surface receptor protein tyrosine kinase signaling pathway"/>
    <property type="evidence" value="ECO:0007669"/>
    <property type="project" value="UniProtKB-ARBA"/>
</dbReference>
<feature type="domain" description="Ig-like" evidence="10">
    <location>
        <begin position="638"/>
        <end position="743"/>
    </location>
</feature>
<dbReference type="InterPro" id="IPR013783">
    <property type="entry name" value="Ig-like_fold"/>
</dbReference>
<keyword evidence="13" id="KW-1185">Reference proteome</keyword>
<dbReference type="HOGENOM" id="CLU_016517_0_0_1"/>
<dbReference type="Pfam" id="PF07679">
    <property type="entry name" value="I-set"/>
    <property type="match status" value="1"/>
</dbReference>
<dbReference type="PANTHER" id="PTHR10269">
    <property type="entry name" value="GDNF RECEPTOR ALPHA"/>
    <property type="match status" value="1"/>
</dbReference>
<keyword evidence="6" id="KW-0472">Membrane</keyword>
<dbReference type="SUPFAM" id="SSF110035">
    <property type="entry name" value="GDNF receptor-like"/>
    <property type="match status" value="3"/>
</dbReference>
<dbReference type="SMART" id="SM00409">
    <property type="entry name" value="IG"/>
    <property type="match status" value="1"/>
</dbReference>
<evidence type="ECO:0000256" key="8">
    <source>
        <dbReference type="ARBA" id="ARBA00023170"/>
    </source>
</evidence>
<dbReference type="InterPro" id="IPR036179">
    <property type="entry name" value="Ig-like_dom_sf"/>
</dbReference>
<keyword evidence="4" id="KW-1003">Cell membrane</keyword>
<dbReference type="EMBL" id="AMQN01001955">
    <property type="status" value="NOT_ANNOTATED_CDS"/>
    <property type="molecule type" value="Genomic_DNA"/>
</dbReference>
<protein>
    <recommendedName>
        <fullName evidence="10">Ig-like domain-containing protein</fullName>
    </recommendedName>
</protein>
<dbReference type="PROSITE" id="PS50835">
    <property type="entry name" value="IG_LIKE"/>
    <property type="match status" value="2"/>
</dbReference>
<dbReference type="Proteomes" id="UP000014760">
    <property type="component" value="Unassembled WGS sequence"/>
</dbReference>
<reference evidence="13" key="1">
    <citation type="submission" date="2012-12" db="EMBL/GenBank/DDBJ databases">
        <authorList>
            <person name="Hellsten U."/>
            <person name="Grimwood J."/>
            <person name="Chapman J.A."/>
            <person name="Shapiro H."/>
            <person name="Aerts A."/>
            <person name="Otillar R.P."/>
            <person name="Terry A.Y."/>
            <person name="Boore J.L."/>
            <person name="Simakov O."/>
            <person name="Marletaz F."/>
            <person name="Cho S.-J."/>
            <person name="Edsinger-Gonzales E."/>
            <person name="Havlak P."/>
            <person name="Kuo D.-H."/>
            <person name="Larsson T."/>
            <person name="Lv J."/>
            <person name="Arendt D."/>
            <person name="Savage R."/>
            <person name="Osoegawa K."/>
            <person name="de Jong P."/>
            <person name="Lindberg D.R."/>
            <person name="Seaver E.C."/>
            <person name="Weisblat D.A."/>
            <person name="Putnam N.H."/>
            <person name="Grigoriev I.V."/>
            <person name="Rokhsar D.S."/>
        </authorList>
    </citation>
    <scope>NUCLEOTIDE SEQUENCE</scope>
    <source>
        <strain evidence="13">I ESC-2004</strain>
    </source>
</reference>
<dbReference type="InterPro" id="IPR007110">
    <property type="entry name" value="Ig-like_dom"/>
</dbReference>
<dbReference type="InterPro" id="IPR016017">
    <property type="entry name" value="GDNF/GAS1"/>
</dbReference>
<reference evidence="12" key="3">
    <citation type="submission" date="2015-06" db="UniProtKB">
        <authorList>
            <consortium name="EnsemblMetazoa"/>
        </authorList>
    </citation>
    <scope>IDENTIFICATION</scope>
</reference>
<dbReference type="STRING" id="283909.R7U5X8"/>
<dbReference type="GO" id="GO:0043235">
    <property type="term" value="C:receptor complex"/>
    <property type="evidence" value="ECO:0007669"/>
    <property type="project" value="TreeGrafter"/>
</dbReference>
<gene>
    <name evidence="11" type="ORF">CAPTEDRAFT_228409</name>
</gene>
<dbReference type="Pfam" id="PF08205">
    <property type="entry name" value="C2-set_2"/>
    <property type="match status" value="1"/>
</dbReference>
<reference evidence="11 13" key="2">
    <citation type="journal article" date="2013" name="Nature">
        <title>Insights into bilaterian evolution from three spiralian genomes.</title>
        <authorList>
            <person name="Simakov O."/>
            <person name="Marletaz F."/>
            <person name="Cho S.J."/>
            <person name="Edsinger-Gonzales E."/>
            <person name="Havlak P."/>
            <person name="Hellsten U."/>
            <person name="Kuo D.H."/>
            <person name="Larsson T."/>
            <person name="Lv J."/>
            <person name="Arendt D."/>
            <person name="Savage R."/>
            <person name="Osoegawa K."/>
            <person name="de Jong P."/>
            <person name="Grimwood J."/>
            <person name="Chapman J.A."/>
            <person name="Shapiro H."/>
            <person name="Aerts A."/>
            <person name="Otillar R.P."/>
            <person name="Terry A.Y."/>
            <person name="Boore J.L."/>
            <person name="Grigoriev I.V."/>
            <person name="Lindberg D.R."/>
            <person name="Seaver E.C."/>
            <person name="Weisblat D.A."/>
            <person name="Putnam N.H."/>
            <person name="Rokhsar D.S."/>
        </authorList>
    </citation>
    <scope>NUCLEOTIDE SEQUENCE</scope>
    <source>
        <strain evidence="11 13">I ESC-2004</strain>
    </source>
</reference>
<dbReference type="GO" id="GO:0009897">
    <property type="term" value="C:external side of plasma membrane"/>
    <property type="evidence" value="ECO:0007669"/>
    <property type="project" value="TreeGrafter"/>
</dbReference>
<keyword evidence="8" id="KW-0675">Receptor</keyword>
<dbReference type="InterPro" id="IPR013098">
    <property type="entry name" value="Ig_I-set"/>
</dbReference>
<evidence type="ECO:0000256" key="4">
    <source>
        <dbReference type="ARBA" id="ARBA00022475"/>
    </source>
</evidence>
<proteinExistence type="inferred from homology"/>
<keyword evidence="9" id="KW-0325">Glycoprotein</keyword>
<sequence length="862" mass="95755">MATSGMTTVLLGSPVTSYIMEDHEPISCLQGQARCHGDVSCRVLLGAMRQVCDKSIHSCETTERMHCHSVLSALQQQPYFRDCVCDPIDPHSSECIELQQMLYLHACLTRPEFNGTQLLRPSHQRPPTVSPWGIIEEQEARNMTCVELSKLCGKVSQCAQQLEDFKVHCRQNKESRTCIASSWQLCHAAIEGLRRYIPSLLTCQCETKKSQNSDKCLHLQTRISSNVCLAWAPYYVHSSPSHRVTSYHDLVSSAGFLSSTPDAATLSEKSQRLALCKCEHSNCRAIQQVLRPTCSVIERPPPSCTHLLHRCLDDPDCSTRWRSYKKHCSPSNAKICGSPPASARCRSAWLGIQGTIATTNCTCALTDDATRCADARRQLQEERICLDLAADDLHRSLSSLSDSAEEDVLGEQLASNSECWRQLTHGAPLFMNPPQVIRRYTNETDCPEVCECLSHNASLQCRHLPCAARSPCSLNEASYAHGSSVILQDRGPCRCIRAEAVCSRPPHLPSPMHSSQAGLFLHVGFSVSELYLIEEHSSMRMRPERLALKMATLLNGDSAHQFCKLDLAYHDSGYLKFRISVSSTSPNHHGNQTCIRAAQHLSLKINNRDSVIVYDAELSLMKVAQLEMVEFHSKCRSQTITTAPSNCSVLQGGNASFLCEVTGDQSGDGDDLSWRKMLEDGSVFLGSNNDVNDEIKYDITDKYKLHVKDVMMADDGEYRCTMFPTTHSAWLNVNVPPTSMTLTWLEDRTWTEVNKTANLTCISGRSKPPASFRWFIGGEEVTNDTYSEDVIEDDQGYGSSVSRLEQTPRESAEGQIYTCIADVPALKNAIKIDLPLSFSSAACIRPALAVLMLLIGALLKDW</sequence>
<dbReference type="InterPro" id="IPR013162">
    <property type="entry name" value="CD80_C2-set"/>
</dbReference>
<dbReference type="InterPro" id="IPR003438">
    <property type="entry name" value="GDNF_rcpt"/>
</dbReference>
<dbReference type="AlphaFoldDB" id="R7U5X8"/>
<comment type="subcellular location">
    <subcellularLocation>
        <location evidence="2">Cell membrane</location>
    </subcellularLocation>
    <subcellularLocation>
        <location evidence="1">Membrane</location>
        <topology evidence="1">Single-pass membrane protein</topology>
    </subcellularLocation>
</comment>
<evidence type="ECO:0000313" key="12">
    <source>
        <dbReference type="EnsemblMetazoa" id="CapteP228409"/>
    </source>
</evidence>
<evidence type="ECO:0000256" key="7">
    <source>
        <dbReference type="ARBA" id="ARBA00023157"/>
    </source>
</evidence>
<evidence type="ECO:0000256" key="9">
    <source>
        <dbReference type="ARBA" id="ARBA00023180"/>
    </source>
</evidence>
<keyword evidence="5" id="KW-0732">Signal</keyword>
<dbReference type="SUPFAM" id="SSF48726">
    <property type="entry name" value="Immunoglobulin"/>
    <property type="match status" value="2"/>
</dbReference>
<evidence type="ECO:0000256" key="5">
    <source>
        <dbReference type="ARBA" id="ARBA00022729"/>
    </source>
</evidence>
<evidence type="ECO:0000313" key="13">
    <source>
        <dbReference type="Proteomes" id="UP000014760"/>
    </source>
</evidence>
<accession>R7U5X8</accession>
<evidence type="ECO:0000259" key="10">
    <source>
        <dbReference type="PROSITE" id="PS50835"/>
    </source>
</evidence>
<name>R7U5X8_CAPTE</name>